<dbReference type="GO" id="GO:0006313">
    <property type="term" value="P:DNA transposition"/>
    <property type="evidence" value="ECO:0007669"/>
    <property type="project" value="InterPro"/>
</dbReference>
<evidence type="ECO:0000256" key="1">
    <source>
        <dbReference type="SAM" id="MobiDB-lite"/>
    </source>
</evidence>
<evidence type="ECO:0000313" key="3">
    <source>
        <dbReference type="EMBL" id="MQN02198.1"/>
    </source>
</evidence>
<dbReference type="InterPro" id="IPR002525">
    <property type="entry name" value="Transp_IS110-like_N"/>
</dbReference>
<organism evidence="3 4">
    <name type="scientific">Candidatus Weimeria bifida</name>
    <dbReference type="NCBI Taxonomy" id="2599074"/>
    <lineage>
        <taxon>Bacteria</taxon>
        <taxon>Bacillati</taxon>
        <taxon>Bacillota</taxon>
        <taxon>Clostridia</taxon>
        <taxon>Lachnospirales</taxon>
        <taxon>Lachnospiraceae</taxon>
        <taxon>Candidatus Weimeria</taxon>
    </lineage>
</organism>
<keyword evidence="4" id="KW-1185">Reference proteome</keyword>
<feature type="domain" description="Transposase IS110-like N-terminal" evidence="2">
    <location>
        <begin position="19"/>
        <end position="70"/>
    </location>
</feature>
<name>A0A6N7J0Q5_9FIRM</name>
<dbReference type="AlphaFoldDB" id="A0A6N7J0Q5"/>
<dbReference type="Proteomes" id="UP000460257">
    <property type="component" value="Unassembled WGS sequence"/>
</dbReference>
<proteinExistence type="predicted"/>
<evidence type="ECO:0000313" key="4">
    <source>
        <dbReference type="Proteomes" id="UP000460257"/>
    </source>
</evidence>
<sequence length="72" mass="8274">MDGGSQIKEWTRCRNTRNGANGHYWFNLGAFLQSHGMRTVLVNPYHVKQAKELDDSNPMKTDRKDPKVIAGW</sequence>
<reference evidence="3" key="1">
    <citation type="journal article" date="2020" name="Appl. Environ. Microbiol.">
        <title>Medium-Chain Fatty Acid Synthesis by 'Candidatus Weimeria bifida' gen. nov., sp. nov., and 'Candidatus Pseudoramibacter fermentans' sp. nov.</title>
        <authorList>
            <person name="Scarborough M.J."/>
            <person name="Myers K.S."/>
            <person name="Donohue T.J."/>
            <person name="Noguera D.R."/>
        </authorList>
    </citation>
    <scope>NUCLEOTIDE SEQUENCE</scope>
    <source>
        <strain evidence="3">LCO1.1</strain>
    </source>
</reference>
<evidence type="ECO:0000259" key="2">
    <source>
        <dbReference type="Pfam" id="PF01548"/>
    </source>
</evidence>
<comment type="caution">
    <text evidence="3">The sequence shown here is derived from an EMBL/GenBank/DDBJ whole genome shotgun (WGS) entry which is preliminary data.</text>
</comment>
<protein>
    <submittedName>
        <fullName evidence="3">IS110 family transposase</fullName>
    </submittedName>
</protein>
<accession>A0A6N7J0Q5</accession>
<dbReference type="EMBL" id="VOGC01000008">
    <property type="protein sequence ID" value="MQN02198.1"/>
    <property type="molecule type" value="Genomic_DNA"/>
</dbReference>
<dbReference type="GO" id="GO:0004803">
    <property type="term" value="F:transposase activity"/>
    <property type="evidence" value="ECO:0007669"/>
    <property type="project" value="InterPro"/>
</dbReference>
<dbReference type="GO" id="GO:0003677">
    <property type="term" value="F:DNA binding"/>
    <property type="evidence" value="ECO:0007669"/>
    <property type="project" value="InterPro"/>
</dbReference>
<feature type="region of interest" description="Disordered" evidence="1">
    <location>
        <begin position="52"/>
        <end position="72"/>
    </location>
</feature>
<dbReference type="Pfam" id="PF01548">
    <property type="entry name" value="DEDD_Tnp_IS110"/>
    <property type="match status" value="1"/>
</dbReference>
<gene>
    <name evidence="3" type="ORF">FRC54_09970</name>
</gene>
<feature type="compositionally biased region" description="Basic and acidic residues" evidence="1">
    <location>
        <begin position="60"/>
        <end position="72"/>
    </location>
</feature>